<dbReference type="EMBL" id="ADBL01001546">
    <property type="status" value="NOT_ANNOTATED_CDS"/>
    <property type="molecule type" value="Genomic_DNA"/>
</dbReference>
<name>A0A0C4E1W0_MAGP6</name>
<organism evidence="3 4">
    <name type="scientific">Magnaporthiopsis poae (strain ATCC 64411 / 73-15)</name>
    <name type="common">Kentucky bluegrass fungus</name>
    <name type="synonym">Magnaporthe poae</name>
    <dbReference type="NCBI Taxonomy" id="644358"/>
    <lineage>
        <taxon>Eukaryota</taxon>
        <taxon>Fungi</taxon>
        <taxon>Dikarya</taxon>
        <taxon>Ascomycota</taxon>
        <taxon>Pezizomycotina</taxon>
        <taxon>Sordariomycetes</taxon>
        <taxon>Sordariomycetidae</taxon>
        <taxon>Magnaporthales</taxon>
        <taxon>Magnaporthaceae</taxon>
        <taxon>Magnaporthiopsis</taxon>
    </lineage>
</organism>
<evidence type="ECO:0000313" key="3">
    <source>
        <dbReference type="EnsemblFungi" id="MAPG_06382T0"/>
    </source>
</evidence>
<feature type="region of interest" description="Disordered" evidence="1">
    <location>
        <begin position="123"/>
        <end position="159"/>
    </location>
</feature>
<accession>A0A0C4E1W0</accession>
<sequence length="207" mass="22614">MTLPARVSASTFVLGNFDFDAIFSYARLSHIGVILFLSHPPPPPPRIPLSSHLPCLPACLSVCVSWVDGRMRDGWVKPDDMCQSHVGFHIKQKTTCYWRVPPPPAASRRVVGVVTRTLLSNAARAPGPGVRGDGSPRVHPNAQRDLPWAGSSEQSVGSSKREFIPTITLSLSLAFQDCDCQDPQNGTPVNRARLCMRRASFREAGTE</sequence>
<reference evidence="2" key="3">
    <citation type="submission" date="2011-03" db="EMBL/GenBank/DDBJ databases">
        <title>Annotation of Magnaporthe poae ATCC 64411.</title>
        <authorList>
            <person name="Ma L.-J."/>
            <person name="Dead R."/>
            <person name="Young S.K."/>
            <person name="Zeng Q."/>
            <person name="Gargeya S."/>
            <person name="Fitzgerald M."/>
            <person name="Haas B."/>
            <person name="Abouelleil A."/>
            <person name="Alvarado L."/>
            <person name="Arachchi H.M."/>
            <person name="Berlin A."/>
            <person name="Brown A."/>
            <person name="Chapman S.B."/>
            <person name="Chen Z."/>
            <person name="Dunbar C."/>
            <person name="Freedman E."/>
            <person name="Gearin G."/>
            <person name="Gellesch M."/>
            <person name="Goldberg J."/>
            <person name="Griggs A."/>
            <person name="Gujja S."/>
            <person name="Heiman D."/>
            <person name="Howarth C."/>
            <person name="Larson L."/>
            <person name="Lui A."/>
            <person name="MacDonald P.J.P."/>
            <person name="Mehta T."/>
            <person name="Montmayeur A."/>
            <person name="Murphy C."/>
            <person name="Neiman D."/>
            <person name="Pearson M."/>
            <person name="Priest M."/>
            <person name="Roberts A."/>
            <person name="Saif S."/>
            <person name="Shea T."/>
            <person name="Shenoy N."/>
            <person name="Sisk P."/>
            <person name="Stolte C."/>
            <person name="Sykes S."/>
            <person name="Yandava C."/>
            <person name="Wortman J."/>
            <person name="Nusbaum C."/>
            <person name="Birren B."/>
        </authorList>
    </citation>
    <scope>NUCLEOTIDE SEQUENCE</scope>
    <source>
        <strain evidence="2">ATCC 64411</strain>
    </source>
</reference>
<evidence type="ECO:0000256" key="1">
    <source>
        <dbReference type="SAM" id="MobiDB-lite"/>
    </source>
</evidence>
<keyword evidence="4" id="KW-1185">Reference proteome</keyword>
<reference evidence="4" key="2">
    <citation type="submission" date="2010-05" db="EMBL/GenBank/DDBJ databases">
        <title>The genome sequence of Magnaporthe poae strain ATCC 64411.</title>
        <authorList>
            <person name="Ma L.-J."/>
            <person name="Dead R."/>
            <person name="Young S."/>
            <person name="Zeng Q."/>
            <person name="Koehrsen M."/>
            <person name="Alvarado L."/>
            <person name="Berlin A."/>
            <person name="Chapman S.B."/>
            <person name="Chen Z."/>
            <person name="Freedman E."/>
            <person name="Gellesch M."/>
            <person name="Goldberg J."/>
            <person name="Griggs A."/>
            <person name="Gujja S."/>
            <person name="Heilman E.R."/>
            <person name="Heiman D."/>
            <person name="Hepburn T."/>
            <person name="Howarth C."/>
            <person name="Jen D."/>
            <person name="Larson L."/>
            <person name="Mehta T."/>
            <person name="Neiman D."/>
            <person name="Pearson M."/>
            <person name="Roberts A."/>
            <person name="Saif S."/>
            <person name="Shea T."/>
            <person name="Shenoy N."/>
            <person name="Sisk P."/>
            <person name="Stolte C."/>
            <person name="Sykes S."/>
            <person name="Walk T."/>
            <person name="White J."/>
            <person name="Yandava C."/>
            <person name="Haas B."/>
            <person name="Nusbaum C."/>
            <person name="Birren B."/>
        </authorList>
    </citation>
    <scope>NUCLEOTIDE SEQUENCE [LARGE SCALE GENOMIC DNA]</scope>
    <source>
        <strain evidence="4">ATCC 64411 / 73-15</strain>
    </source>
</reference>
<proteinExistence type="predicted"/>
<dbReference type="VEuPathDB" id="FungiDB:MAPG_06382"/>
<evidence type="ECO:0000313" key="2">
    <source>
        <dbReference type="EMBL" id="KLU87382.1"/>
    </source>
</evidence>
<evidence type="ECO:0000313" key="4">
    <source>
        <dbReference type="Proteomes" id="UP000011715"/>
    </source>
</evidence>
<dbReference type="AlphaFoldDB" id="A0A0C4E1W0"/>
<protein>
    <submittedName>
        <fullName evidence="2 3">Uncharacterized protein</fullName>
    </submittedName>
</protein>
<reference evidence="3" key="5">
    <citation type="submission" date="2015-06" db="UniProtKB">
        <authorList>
            <consortium name="EnsemblFungi"/>
        </authorList>
    </citation>
    <scope>IDENTIFICATION</scope>
    <source>
        <strain evidence="3">ATCC 64411</strain>
    </source>
</reference>
<gene>
    <name evidence="2" type="ORF">MAPG_06382</name>
</gene>
<dbReference type="EnsemblFungi" id="MAPG_06382T0">
    <property type="protein sequence ID" value="MAPG_06382T0"/>
    <property type="gene ID" value="MAPG_06382"/>
</dbReference>
<reference evidence="3" key="4">
    <citation type="journal article" date="2015" name="G3 (Bethesda)">
        <title>Genome sequences of three phytopathogenic species of the Magnaporthaceae family of fungi.</title>
        <authorList>
            <person name="Okagaki L.H."/>
            <person name="Nunes C.C."/>
            <person name="Sailsbery J."/>
            <person name="Clay B."/>
            <person name="Brown D."/>
            <person name="John T."/>
            <person name="Oh Y."/>
            <person name="Young N."/>
            <person name="Fitzgerald M."/>
            <person name="Haas B.J."/>
            <person name="Zeng Q."/>
            <person name="Young S."/>
            <person name="Adiconis X."/>
            <person name="Fan L."/>
            <person name="Levin J.Z."/>
            <person name="Mitchell T.K."/>
            <person name="Okubara P.A."/>
            <person name="Farman M.L."/>
            <person name="Kohn L.M."/>
            <person name="Birren B."/>
            <person name="Ma L.-J."/>
            <person name="Dean R.A."/>
        </authorList>
    </citation>
    <scope>NUCLEOTIDE SEQUENCE</scope>
    <source>
        <strain evidence="3">ATCC 64411 / 73-15</strain>
    </source>
</reference>
<reference evidence="2" key="1">
    <citation type="submission" date="2010-05" db="EMBL/GenBank/DDBJ databases">
        <title>The Genome Sequence of Magnaporthe poae strain ATCC 64411.</title>
        <authorList>
            <consortium name="The Broad Institute Genome Sequencing Platform"/>
            <consortium name="Broad Institute Genome Sequencing Center for Infectious Disease"/>
            <person name="Ma L.-J."/>
            <person name="Dead R."/>
            <person name="Young S."/>
            <person name="Zeng Q."/>
            <person name="Koehrsen M."/>
            <person name="Alvarado L."/>
            <person name="Berlin A."/>
            <person name="Chapman S.B."/>
            <person name="Chen Z."/>
            <person name="Freedman E."/>
            <person name="Gellesch M."/>
            <person name="Goldberg J."/>
            <person name="Griggs A."/>
            <person name="Gujja S."/>
            <person name="Heilman E.R."/>
            <person name="Heiman D."/>
            <person name="Hepburn T."/>
            <person name="Howarth C."/>
            <person name="Jen D."/>
            <person name="Larson L."/>
            <person name="Mehta T."/>
            <person name="Neiman D."/>
            <person name="Pearson M."/>
            <person name="Roberts A."/>
            <person name="Saif S."/>
            <person name="Shea T."/>
            <person name="Shenoy N."/>
            <person name="Sisk P."/>
            <person name="Stolte C."/>
            <person name="Sykes S."/>
            <person name="Walk T."/>
            <person name="White J."/>
            <person name="Yandava C."/>
            <person name="Haas B."/>
            <person name="Nusbaum C."/>
            <person name="Birren B."/>
        </authorList>
    </citation>
    <scope>NUCLEOTIDE SEQUENCE</scope>
    <source>
        <strain evidence="2">ATCC 64411</strain>
    </source>
</reference>
<dbReference type="Proteomes" id="UP000011715">
    <property type="component" value="Unassembled WGS sequence"/>
</dbReference>
<dbReference type="EMBL" id="GL876970">
    <property type="protein sequence ID" value="KLU87382.1"/>
    <property type="molecule type" value="Genomic_DNA"/>
</dbReference>